<feature type="compositionally biased region" description="Basic and acidic residues" evidence="1">
    <location>
        <begin position="44"/>
        <end position="54"/>
    </location>
</feature>
<dbReference type="Proteomes" id="UP001152876">
    <property type="component" value="Unassembled WGS sequence"/>
</dbReference>
<keyword evidence="3" id="KW-1185">Reference proteome</keyword>
<reference evidence="2" key="1">
    <citation type="submission" date="2013-01" db="EMBL/GenBank/DDBJ databases">
        <title>Genome draft of Hydrogenophaga taeniospiralis 2K1.</title>
        <authorList>
            <person name="Gomila M."/>
            <person name="Lalucat J."/>
        </authorList>
    </citation>
    <scope>NUCLEOTIDE SEQUENCE</scope>
    <source>
        <strain evidence="2">CCUG 15921</strain>
    </source>
</reference>
<accession>A0A9X4NUU9</accession>
<protein>
    <submittedName>
        <fullName evidence="2">Uncharacterized protein</fullName>
    </submittedName>
</protein>
<organism evidence="2 3">
    <name type="scientific">Hydrogenophaga taeniospiralis CCUG 15921</name>
    <dbReference type="NCBI Taxonomy" id="1281780"/>
    <lineage>
        <taxon>Bacteria</taxon>
        <taxon>Pseudomonadati</taxon>
        <taxon>Pseudomonadota</taxon>
        <taxon>Betaproteobacteria</taxon>
        <taxon>Burkholderiales</taxon>
        <taxon>Comamonadaceae</taxon>
        <taxon>Hydrogenophaga</taxon>
    </lineage>
</organism>
<feature type="region of interest" description="Disordered" evidence="1">
    <location>
        <begin position="1"/>
        <end position="54"/>
    </location>
</feature>
<name>A0A9X4NUU9_9BURK</name>
<evidence type="ECO:0000313" key="2">
    <source>
        <dbReference type="EMBL" id="MDG5977682.1"/>
    </source>
</evidence>
<comment type="caution">
    <text evidence="2">The sequence shown here is derived from an EMBL/GenBank/DDBJ whole genome shotgun (WGS) entry which is preliminary data.</text>
</comment>
<sequence length="130" mass="13154">MSINGMRFPSSIATFQPASTAGDAATAKSLAPTPGAGDALQGDLPHRLPRDHEGAIPPRAALAMLASVQATTGGKPTTPEAIAAKVRQQVGAGEVLLRTPHSAAALQAALLTAARGLTALDKESQRPMAK</sequence>
<proteinExistence type="predicted"/>
<gene>
    <name evidence="2" type="ORF">H010_20671</name>
</gene>
<evidence type="ECO:0000313" key="3">
    <source>
        <dbReference type="Proteomes" id="UP001152876"/>
    </source>
</evidence>
<dbReference type="EMBL" id="AOGK01000024">
    <property type="protein sequence ID" value="MDG5977682.1"/>
    <property type="molecule type" value="Genomic_DNA"/>
</dbReference>
<dbReference type="AlphaFoldDB" id="A0A9X4NUU9"/>
<evidence type="ECO:0000256" key="1">
    <source>
        <dbReference type="SAM" id="MobiDB-lite"/>
    </source>
</evidence>